<dbReference type="RefSeq" id="WP_147663320.1">
    <property type="nucleotide sequence ID" value="NZ_CP042905.2"/>
</dbReference>
<protein>
    <submittedName>
        <fullName evidence="1">Uncharacterized protein</fullName>
    </submittedName>
</protein>
<reference evidence="1 2" key="2">
    <citation type="journal article" date="2024" name="Int. J. Syst. Evol. Microbiol.">
        <title>Promethearchaeum syntrophicum gen. nov., sp. nov., an anaerobic, obligately syntrophic archaeon, the first isolate of the lineage 'Asgard' archaea, and proposal of the new archaeal phylum Promethearchaeota phyl. nov. and kingdom Promethearchaeati regn. nov.</title>
        <authorList>
            <person name="Imachi H."/>
            <person name="Nobu M.K."/>
            <person name="Kato S."/>
            <person name="Takaki Y."/>
            <person name="Miyazaki M."/>
            <person name="Miyata M."/>
            <person name="Ogawara M."/>
            <person name="Saito Y."/>
            <person name="Sakai S."/>
            <person name="Tahara Y.O."/>
            <person name="Takano Y."/>
            <person name="Tasumi E."/>
            <person name="Uematsu K."/>
            <person name="Yoshimura T."/>
            <person name="Itoh T."/>
            <person name="Ohkuma M."/>
            <person name="Takai K."/>
        </authorList>
    </citation>
    <scope>NUCLEOTIDE SEQUENCE [LARGE SCALE GENOMIC DNA]</scope>
    <source>
        <strain evidence="1 2">MK-D1</strain>
    </source>
</reference>
<evidence type="ECO:0000313" key="1">
    <source>
        <dbReference type="EMBL" id="QEE16443.1"/>
    </source>
</evidence>
<reference evidence="1 2" key="1">
    <citation type="journal article" date="2020" name="Nature">
        <title>Isolation of an archaeon at the prokaryote-eukaryote interface.</title>
        <authorList>
            <person name="Imachi H."/>
            <person name="Nobu M.K."/>
            <person name="Nakahara N."/>
            <person name="Morono Y."/>
            <person name="Ogawara M."/>
            <person name="Takaki Y."/>
            <person name="Takano Y."/>
            <person name="Uematsu K."/>
            <person name="Ikuta T."/>
            <person name="Ito M."/>
            <person name="Matsui Y."/>
            <person name="Miyazaki M."/>
            <person name="Murata K."/>
            <person name="Saito Y."/>
            <person name="Sakai S."/>
            <person name="Song C."/>
            <person name="Tasumi E."/>
            <person name="Yamanaka Y."/>
            <person name="Yamaguchi T."/>
            <person name="Kamagata Y."/>
            <person name="Tamaki H."/>
            <person name="Takai K."/>
        </authorList>
    </citation>
    <scope>NUCLEOTIDE SEQUENCE [LARGE SCALE GENOMIC DNA]</scope>
    <source>
        <strain evidence="1 2">MK-D1</strain>
    </source>
</reference>
<dbReference type="AlphaFoldDB" id="A0A5B9DCG2"/>
<dbReference type="EMBL" id="CP042905">
    <property type="protein sequence ID" value="QEE16443.1"/>
    <property type="molecule type" value="Genomic_DNA"/>
</dbReference>
<keyword evidence="2" id="KW-1185">Reference proteome</keyword>
<dbReference type="Proteomes" id="UP000321408">
    <property type="component" value="Chromosome"/>
</dbReference>
<sequence length="215" mass="25366">MLKKIEKMEIITFKDITDLFLLKNSNNTLIIAISFDFFQSWVIIMENIEKIEGNGSYELPPAEKISTIEEYNEILNKLRKEGERCIGHFDCSIKLLKIGDTLDEDLYVLNLNTQKIIGESLDFYELFEEDELLDYIYCLSKEQLAQHFSRIQINAQNLIYNQLKILIQKESTIPEKLIKIQIYEIRNQLKHTFESIWDKQMDLEAKSIKRTMVTA</sequence>
<name>A0A5B9DCG2_9ARCH</name>
<proteinExistence type="predicted"/>
<gene>
    <name evidence="1" type="ORF">DSAG12_02273</name>
</gene>
<organism evidence="1 2">
    <name type="scientific">Promethearchaeum syntrophicum</name>
    <dbReference type="NCBI Taxonomy" id="2594042"/>
    <lineage>
        <taxon>Archaea</taxon>
        <taxon>Promethearchaeati</taxon>
        <taxon>Promethearchaeota</taxon>
        <taxon>Promethearchaeia</taxon>
        <taxon>Promethearchaeales</taxon>
        <taxon>Promethearchaeaceae</taxon>
        <taxon>Promethearchaeum</taxon>
    </lineage>
</organism>
<dbReference type="KEGG" id="psyt:DSAG12_02273"/>
<evidence type="ECO:0000313" key="2">
    <source>
        <dbReference type="Proteomes" id="UP000321408"/>
    </source>
</evidence>
<accession>A0A5B9DCG2</accession>
<dbReference type="GeneID" id="41330260"/>